<sequence>MNKSIKRTLLASVILSAAAIAPAFAQTAATTPVNDTTVVLVHGAFADGSSWSGVIPLLQAKGVKVIAVQNPLSSLADDVAAAQRVIDAQTGKVVLVGHSWGGAVITQAGVSDKIKALVYVAAFAPSEGQALGTVGKDYPLPPGIPTLKPDANGDLTLPDESYIANFAQDIPAKTAKALAATQGLFPAKAFGEQITFAAWKNKPNYYVVAGNDRMIDPGLQRDFAKKLQAVTTVVPGASHSVMVSQPQKVADVIMTAVNR</sequence>
<keyword evidence="3" id="KW-0378">Hydrolase</keyword>
<dbReference type="PANTHER" id="PTHR37017:SF11">
    <property type="entry name" value="ESTERASE_LIPASE_THIOESTERASE DOMAIN-CONTAINING PROTEIN"/>
    <property type="match status" value="1"/>
</dbReference>
<evidence type="ECO:0000313" key="3">
    <source>
        <dbReference type="EMBL" id="GGC66442.1"/>
    </source>
</evidence>
<gene>
    <name evidence="3" type="ORF">GCM10011396_11900</name>
</gene>
<name>A0A916UAD5_9BURK</name>
<feature type="domain" description="AB hydrolase-1" evidence="2">
    <location>
        <begin position="38"/>
        <end position="252"/>
    </location>
</feature>
<evidence type="ECO:0000313" key="4">
    <source>
        <dbReference type="Proteomes" id="UP000637423"/>
    </source>
</evidence>
<reference evidence="3" key="2">
    <citation type="submission" date="2020-09" db="EMBL/GenBank/DDBJ databases">
        <authorList>
            <person name="Sun Q."/>
            <person name="Zhou Y."/>
        </authorList>
    </citation>
    <scope>NUCLEOTIDE SEQUENCE</scope>
    <source>
        <strain evidence="3">CGMCC 1.10998</strain>
    </source>
</reference>
<dbReference type="EMBL" id="BMED01000001">
    <property type="protein sequence ID" value="GGC66442.1"/>
    <property type="molecule type" value="Genomic_DNA"/>
</dbReference>
<accession>A0A916UAD5</accession>
<proteinExistence type="predicted"/>
<protein>
    <submittedName>
        <fullName evidence="3">Alpha/beta hydrolase</fullName>
    </submittedName>
</protein>
<feature type="chain" id="PRO_5037226523" evidence="1">
    <location>
        <begin position="26"/>
        <end position="259"/>
    </location>
</feature>
<feature type="signal peptide" evidence="1">
    <location>
        <begin position="1"/>
        <end position="25"/>
    </location>
</feature>
<dbReference type="Proteomes" id="UP000637423">
    <property type="component" value="Unassembled WGS sequence"/>
</dbReference>
<dbReference type="SUPFAM" id="SSF53474">
    <property type="entry name" value="alpha/beta-Hydrolases"/>
    <property type="match status" value="1"/>
</dbReference>
<dbReference type="PANTHER" id="PTHR37017">
    <property type="entry name" value="AB HYDROLASE-1 DOMAIN-CONTAINING PROTEIN-RELATED"/>
    <property type="match status" value="1"/>
</dbReference>
<dbReference type="Pfam" id="PF12697">
    <property type="entry name" value="Abhydrolase_6"/>
    <property type="match status" value="1"/>
</dbReference>
<dbReference type="InterPro" id="IPR052897">
    <property type="entry name" value="Sec-Metab_Biosynth_Hydrolase"/>
</dbReference>
<reference evidence="3" key="1">
    <citation type="journal article" date="2014" name="Int. J. Syst. Evol. Microbiol.">
        <title>Complete genome sequence of Corynebacterium casei LMG S-19264T (=DSM 44701T), isolated from a smear-ripened cheese.</title>
        <authorList>
            <consortium name="US DOE Joint Genome Institute (JGI-PGF)"/>
            <person name="Walter F."/>
            <person name="Albersmeier A."/>
            <person name="Kalinowski J."/>
            <person name="Ruckert C."/>
        </authorList>
    </citation>
    <scope>NUCLEOTIDE SEQUENCE</scope>
    <source>
        <strain evidence="3">CGMCC 1.10998</strain>
    </source>
</reference>
<dbReference type="RefSeq" id="WP_188565010.1">
    <property type="nucleotide sequence ID" value="NZ_BMED01000001.1"/>
</dbReference>
<keyword evidence="1" id="KW-0732">Signal</keyword>
<dbReference type="GO" id="GO:0016787">
    <property type="term" value="F:hydrolase activity"/>
    <property type="evidence" value="ECO:0007669"/>
    <property type="project" value="UniProtKB-KW"/>
</dbReference>
<keyword evidence="4" id="KW-1185">Reference proteome</keyword>
<dbReference type="InterPro" id="IPR000073">
    <property type="entry name" value="AB_hydrolase_1"/>
</dbReference>
<evidence type="ECO:0000259" key="2">
    <source>
        <dbReference type="Pfam" id="PF12697"/>
    </source>
</evidence>
<dbReference type="InterPro" id="IPR029058">
    <property type="entry name" value="AB_hydrolase_fold"/>
</dbReference>
<dbReference type="Gene3D" id="3.40.50.1820">
    <property type="entry name" value="alpha/beta hydrolase"/>
    <property type="match status" value="1"/>
</dbReference>
<comment type="caution">
    <text evidence="3">The sequence shown here is derived from an EMBL/GenBank/DDBJ whole genome shotgun (WGS) entry which is preliminary data.</text>
</comment>
<evidence type="ECO:0000256" key="1">
    <source>
        <dbReference type="SAM" id="SignalP"/>
    </source>
</evidence>
<dbReference type="AlphaFoldDB" id="A0A916UAD5"/>
<organism evidence="3 4">
    <name type="scientific">Undibacterium terreum</name>
    <dbReference type="NCBI Taxonomy" id="1224302"/>
    <lineage>
        <taxon>Bacteria</taxon>
        <taxon>Pseudomonadati</taxon>
        <taxon>Pseudomonadota</taxon>
        <taxon>Betaproteobacteria</taxon>
        <taxon>Burkholderiales</taxon>
        <taxon>Oxalobacteraceae</taxon>
        <taxon>Undibacterium</taxon>
    </lineage>
</organism>